<dbReference type="NCBIfam" id="TIGR00071">
    <property type="entry name" value="hisT_truA"/>
    <property type="match status" value="1"/>
</dbReference>
<name>A0A842HLB4_9BURK</name>
<evidence type="ECO:0000256" key="6">
    <source>
        <dbReference type="PIRSR" id="PIRSR001430-2"/>
    </source>
</evidence>
<evidence type="ECO:0000313" key="10">
    <source>
        <dbReference type="Proteomes" id="UP000545386"/>
    </source>
</evidence>
<accession>A0A842HLB4</accession>
<dbReference type="Gene3D" id="3.30.70.660">
    <property type="entry name" value="Pseudouridine synthase I, catalytic domain, C-terminal subdomain"/>
    <property type="match status" value="1"/>
</dbReference>
<dbReference type="Proteomes" id="UP000545386">
    <property type="component" value="Unassembled WGS sequence"/>
</dbReference>
<evidence type="ECO:0000256" key="7">
    <source>
        <dbReference type="RuleBase" id="RU003792"/>
    </source>
</evidence>
<dbReference type="GO" id="GO:0160147">
    <property type="term" value="F:tRNA pseudouridine(38-40) synthase activity"/>
    <property type="evidence" value="ECO:0007669"/>
    <property type="project" value="UniProtKB-EC"/>
</dbReference>
<dbReference type="PANTHER" id="PTHR11142">
    <property type="entry name" value="PSEUDOURIDYLATE SYNTHASE"/>
    <property type="match status" value="1"/>
</dbReference>
<keyword evidence="2 4" id="KW-0819">tRNA processing</keyword>
<feature type="domain" description="Pseudouridine synthase I TruA alpha/beta" evidence="8">
    <location>
        <begin position="143"/>
        <end position="245"/>
    </location>
</feature>
<dbReference type="InterPro" id="IPR020103">
    <property type="entry name" value="PsdUridine_synth_cat_dom_sf"/>
</dbReference>
<evidence type="ECO:0000256" key="5">
    <source>
        <dbReference type="PIRSR" id="PIRSR001430-1"/>
    </source>
</evidence>
<keyword evidence="3 4" id="KW-0413">Isomerase</keyword>
<dbReference type="InterPro" id="IPR020094">
    <property type="entry name" value="TruA/RsuA/RluB/E/F_N"/>
</dbReference>
<reference evidence="9 10" key="1">
    <citation type="submission" date="2020-08" db="EMBL/GenBank/DDBJ databases">
        <title>Paraeoetvoesia sp. YC-7-48 draft genome sequence.</title>
        <authorList>
            <person name="Yao L."/>
        </authorList>
    </citation>
    <scope>NUCLEOTIDE SEQUENCE [LARGE SCALE GENOMIC DNA]</scope>
    <source>
        <strain evidence="10">YC-7-48</strain>
    </source>
</reference>
<gene>
    <name evidence="4 9" type="primary">truA</name>
    <name evidence="9" type="ORF">GTU67_06535</name>
</gene>
<dbReference type="GO" id="GO:0031119">
    <property type="term" value="P:tRNA pseudouridine synthesis"/>
    <property type="evidence" value="ECO:0007669"/>
    <property type="project" value="UniProtKB-UniRule"/>
</dbReference>
<dbReference type="SUPFAM" id="SSF55120">
    <property type="entry name" value="Pseudouridine synthase"/>
    <property type="match status" value="1"/>
</dbReference>
<dbReference type="RefSeq" id="WP_185779280.1">
    <property type="nucleotide sequence ID" value="NZ_JACJUU010000003.1"/>
</dbReference>
<evidence type="ECO:0000256" key="1">
    <source>
        <dbReference type="ARBA" id="ARBA00009375"/>
    </source>
</evidence>
<evidence type="ECO:0000256" key="2">
    <source>
        <dbReference type="ARBA" id="ARBA00022694"/>
    </source>
</evidence>
<organism evidence="9 10">
    <name type="scientific">Pusillimonas minor</name>
    <dbReference type="NCBI Taxonomy" id="2697024"/>
    <lineage>
        <taxon>Bacteria</taxon>
        <taxon>Pseudomonadati</taxon>
        <taxon>Pseudomonadota</taxon>
        <taxon>Betaproteobacteria</taxon>
        <taxon>Burkholderiales</taxon>
        <taxon>Alcaligenaceae</taxon>
        <taxon>Pusillimonas</taxon>
    </lineage>
</organism>
<feature type="domain" description="Pseudouridine synthase I TruA alpha/beta" evidence="8">
    <location>
        <begin position="16"/>
        <end position="103"/>
    </location>
</feature>
<comment type="function">
    <text evidence="4">Formation of pseudouridine at positions 38, 39 and 40 in the anticodon stem and loop of transfer RNAs.</text>
</comment>
<dbReference type="InterPro" id="IPR020097">
    <property type="entry name" value="PsdUridine_synth_TruA_a/b_dom"/>
</dbReference>
<dbReference type="Pfam" id="PF01416">
    <property type="entry name" value="PseudoU_synth_1"/>
    <property type="match status" value="2"/>
</dbReference>
<dbReference type="Gene3D" id="3.30.70.580">
    <property type="entry name" value="Pseudouridine synthase I, catalytic domain, N-terminal subdomain"/>
    <property type="match status" value="1"/>
</dbReference>
<proteinExistence type="inferred from homology"/>
<dbReference type="EC" id="5.4.99.12" evidence="4"/>
<evidence type="ECO:0000256" key="3">
    <source>
        <dbReference type="ARBA" id="ARBA00023235"/>
    </source>
</evidence>
<dbReference type="PANTHER" id="PTHR11142:SF0">
    <property type="entry name" value="TRNA PSEUDOURIDINE SYNTHASE-LIKE 1"/>
    <property type="match status" value="1"/>
</dbReference>
<evidence type="ECO:0000313" key="9">
    <source>
        <dbReference type="EMBL" id="MBC2769569.1"/>
    </source>
</evidence>
<dbReference type="AlphaFoldDB" id="A0A842HLB4"/>
<dbReference type="InterPro" id="IPR020095">
    <property type="entry name" value="PsdUridine_synth_TruA_C"/>
</dbReference>
<dbReference type="GO" id="GO:0003723">
    <property type="term" value="F:RNA binding"/>
    <property type="evidence" value="ECO:0007669"/>
    <property type="project" value="InterPro"/>
</dbReference>
<dbReference type="CDD" id="cd02570">
    <property type="entry name" value="PseudoU_synth_EcTruA"/>
    <property type="match status" value="1"/>
</dbReference>
<dbReference type="HAMAP" id="MF_00171">
    <property type="entry name" value="TruA"/>
    <property type="match status" value="1"/>
</dbReference>
<comment type="similarity">
    <text evidence="1 4 7">Belongs to the tRNA pseudouridine synthase TruA family.</text>
</comment>
<feature type="active site" description="Nucleophile" evidence="4 5">
    <location>
        <position position="52"/>
    </location>
</feature>
<dbReference type="PIRSF" id="PIRSF001430">
    <property type="entry name" value="tRNA_psdUrid_synth"/>
    <property type="match status" value="1"/>
</dbReference>
<comment type="caution">
    <text evidence="4">Lacks conserved residue(s) required for the propagation of feature annotation.</text>
</comment>
<comment type="subunit">
    <text evidence="4">Homodimer.</text>
</comment>
<keyword evidence="10" id="KW-1185">Reference proteome</keyword>
<dbReference type="InterPro" id="IPR001406">
    <property type="entry name" value="PsdUridine_synth_TruA"/>
</dbReference>
<protein>
    <recommendedName>
        <fullName evidence="4">tRNA pseudouridine synthase A</fullName>
        <ecNumber evidence="4">5.4.99.12</ecNumber>
    </recommendedName>
    <alternativeName>
        <fullName evidence="4">tRNA pseudouridine(38-40) synthase</fullName>
    </alternativeName>
    <alternativeName>
        <fullName evidence="4">tRNA pseudouridylate synthase I</fullName>
    </alternativeName>
    <alternativeName>
        <fullName evidence="4">tRNA-uridine isomerase I</fullName>
    </alternativeName>
</protein>
<dbReference type="FunFam" id="3.30.70.580:FF:000001">
    <property type="entry name" value="tRNA pseudouridine synthase A"/>
    <property type="match status" value="1"/>
</dbReference>
<sequence length="277" mass="30764">MPRIALGLAYDGAPWRGWQTQPDGHTIQDELHKALLSFTTQPIETVCAGRTDAGVHAVGQVVHLDTTIDRKLESWVRGLNTLLPDSIAVQWATHVPDDFHARFSATARTYIYVLRNSRVRSPLTRSRAGWAYQPLNLQAMRDAATRLLGEHDFSSFRSSQCQAASPVRTLDIADIQQHGEFFVFTFKANAFLHHMVRNLMGTLLYVGLGRQPASWVDTLLAERDRRLAAPTFAANGLYFARVDYPAHFGLPIADAQKNFIDHLGLAGTGLQPLFGGC</sequence>
<evidence type="ECO:0000256" key="4">
    <source>
        <dbReference type="HAMAP-Rule" id="MF_00171"/>
    </source>
</evidence>
<evidence type="ECO:0000259" key="8">
    <source>
        <dbReference type="Pfam" id="PF01416"/>
    </source>
</evidence>
<comment type="catalytic activity">
    <reaction evidence="4 7">
        <text>uridine(38/39/40) in tRNA = pseudouridine(38/39/40) in tRNA</text>
        <dbReference type="Rhea" id="RHEA:22376"/>
        <dbReference type="Rhea" id="RHEA-COMP:10085"/>
        <dbReference type="Rhea" id="RHEA-COMP:10087"/>
        <dbReference type="ChEBI" id="CHEBI:65314"/>
        <dbReference type="ChEBI" id="CHEBI:65315"/>
        <dbReference type="EC" id="5.4.99.12"/>
    </reaction>
</comment>
<dbReference type="EMBL" id="JACJUU010000003">
    <property type="protein sequence ID" value="MBC2769569.1"/>
    <property type="molecule type" value="Genomic_DNA"/>
</dbReference>
<feature type="binding site" evidence="4 6">
    <location>
        <position position="110"/>
    </location>
    <ligand>
        <name>substrate</name>
    </ligand>
</feature>
<comment type="caution">
    <text evidence="9">The sequence shown here is derived from an EMBL/GenBank/DDBJ whole genome shotgun (WGS) entry which is preliminary data.</text>
</comment>